<evidence type="ECO:0000256" key="3">
    <source>
        <dbReference type="ARBA" id="ARBA00023242"/>
    </source>
</evidence>
<accession>A0A7M5X5R8</accession>
<dbReference type="PROSITE" id="PS50102">
    <property type="entry name" value="RRM"/>
    <property type="match status" value="1"/>
</dbReference>
<dbReference type="Proteomes" id="UP000594262">
    <property type="component" value="Unplaced"/>
</dbReference>
<dbReference type="EnsemblMetazoa" id="CLYHEMT018386.1">
    <property type="protein sequence ID" value="CLYHEMP018386.1"/>
    <property type="gene ID" value="CLYHEMG018386"/>
</dbReference>
<sequence>MGKKKTVASDENIALDVEKQEEFNKNLEELNDEEIDYGTIYVGHLPRGFYEDEMKAYFSQFGTVSKVRLARSKKTGGYKGYGYVQFTNSDVAKIAADAMNNYLMFDRLLKCQYVAEEDLHPAIWKGYNKKFVWADRTKKHKKLYNRTRTEDQLKKTADKLIKKDNTRRKKLLELGINYEFGGYEGAMKKKKVAKTPKTKTAKSKISKKTPKKELSEAAL</sequence>
<evidence type="ECO:0000259" key="6">
    <source>
        <dbReference type="PROSITE" id="PS50102"/>
    </source>
</evidence>
<dbReference type="GO" id="GO:0005730">
    <property type="term" value="C:nucleolus"/>
    <property type="evidence" value="ECO:0007669"/>
    <property type="project" value="UniProtKB-SubCell"/>
</dbReference>
<dbReference type="OrthoDB" id="21467at2759"/>
<dbReference type="Gene3D" id="3.30.70.330">
    <property type="match status" value="1"/>
</dbReference>
<name>A0A7M5X5R8_9CNID</name>
<evidence type="ECO:0000313" key="8">
    <source>
        <dbReference type="Proteomes" id="UP000594262"/>
    </source>
</evidence>
<dbReference type="CDD" id="cd12307">
    <property type="entry name" value="RRM_NIFK_like"/>
    <property type="match status" value="1"/>
</dbReference>
<comment type="subcellular location">
    <subcellularLocation>
        <location evidence="1">Nucleus</location>
        <location evidence="1">Nucleolus</location>
    </subcellularLocation>
</comment>
<evidence type="ECO:0000256" key="2">
    <source>
        <dbReference type="ARBA" id="ARBA00022884"/>
    </source>
</evidence>
<dbReference type="GO" id="GO:0003723">
    <property type="term" value="F:RNA binding"/>
    <property type="evidence" value="ECO:0007669"/>
    <property type="project" value="UniProtKB-UniRule"/>
</dbReference>
<proteinExistence type="predicted"/>
<dbReference type="SMART" id="SM00360">
    <property type="entry name" value="RRM"/>
    <property type="match status" value="1"/>
</dbReference>
<dbReference type="InterPro" id="IPR035979">
    <property type="entry name" value="RBD_domain_sf"/>
</dbReference>
<feature type="region of interest" description="Disordered" evidence="5">
    <location>
        <begin position="187"/>
        <end position="219"/>
    </location>
</feature>
<keyword evidence="3" id="KW-0539">Nucleus</keyword>
<feature type="domain" description="RRM" evidence="6">
    <location>
        <begin position="38"/>
        <end position="116"/>
    </location>
</feature>
<dbReference type="PANTHER" id="PTHR46754">
    <property type="entry name" value="MKI67 FHA DOMAIN-INTERACTING NUCLEOLAR PHOSPHOPROTEIN"/>
    <property type="match status" value="1"/>
</dbReference>
<keyword evidence="8" id="KW-1185">Reference proteome</keyword>
<dbReference type="SUPFAM" id="SSF54928">
    <property type="entry name" value="RNA-binding domain, RBD"/>
    <property type="match status" value="1"/>
</dbReference>
<dbReference type="InterPro" id="IPR000504">
    <property type="entry name" value="RRM_dom"/>
</dbReference>
<dbReference type="RefSeq" id="XP_066924477.1">
    <property type="nucleotide sequence ID" value="XM_067068376.1"/>
</dbReference>
<evidence type="ECO:0000256" key="1">
    <source>
        <dbReference type="ARBA" id="ARBA00004604"/>
    </source>
</evidence>
<feature type="compositionally biased region" description="Basic residues" evidence="5">
    <location>
        <begin position="188"/>
        <end position="210"/>
    </location>
</feature>
<evidence type="ECO:0000256" key="4">
    <source>
        <dbReference type="PROSITE-ProRule" id="PRU00176"/>
    </source>
</evidence>
<dbReference type="AlphaFoldDB" id="A0A7M5X5R8"/>
<evidence type="ECO:0000313" key="7">
    <source>
        <dbReference type="EnsemblMetazoa" id="CLYHEMP018386.1"/>
    </source>
</evidence>
<keyword evidence="2 4" id="KW-0694">RNA-binding</keyword>
<evidence type="ECO:0000256" key="5">
    <source>
        <dbReference type="SAM" id="MobiDB-lite"/>
    </source>
</evidence>
<dbReference type="InterPro" id="IPR012677">
    <property type="entry name" value="Nucleotide-bd_a/b_plait_sf"/>
</dbReference>
<dbReference type="GeneID" id="136811758"/>
<protein>
    <recommendedName>
        <fullName evidence="6">RRM domain-containing protein</fullName>
    </recommendedName>
</protein>
<dbReference type="Pfam" id="PF00076">
    <property type="entry name" value="RRM_1"/>
    <property type="match status" value="1"/>
</dbReference>
<reference evidence="7" key="1">
    <citation type="submission" date="2021-01" db="UniProtKB">
        <authorList>
            <consortium name="EnsemblMetazoa"/>
        </authorList>
    </citation>
    <scope>IDENTIFICATION</scope>
</reference>
<organism evidence="7 8">
    <name type="scientific">Clytia hemisphaerica</name>
    <dbReference type="NCBI Taxonomy" id="252671"/>
    <lineage>
        <taxon>Eukaryota</taxon>
        <taxon>Metazoa</taxon>
        <taxon>Cnidaria</taxon>
        <taxon>Hydrozoa</taxon>
        <taxon>Hydroidolina</taxon>
        <taxon>Leptothecata</taxon>
        <taxon>Obeliida</taxon>
        <taxon>Clytiidae</taxon>
        <taxon>Clytia</taxon>
    </lineage>
</organism>